<accession>A0A9N9MXJ8</accession>
<proteinExistence type="predicted"/>
<reference evidence="2" key="1">
    <citation type="submission" date="2022-01" db="EMBL/GenBank/DDBJ databases">
        <authorList>
            <person name="King R."/>
        </authorList>
    </citation>
    <scope>NUCLEOTIDE SEQUENCE</scope>
</reference>
<keyword evidence="3" id="KW-1185">Reference proteome</keyword>
<sequence>MPPETLSKFDKRIKRKIIAAADSIKRKYASLKLERNEEDDAITKFFNPIKEPLIKVKNEEEEDEEKEEEEDQEGIDFKPKKIRKISKYASTSRPKEEVFEVNEDSDEYDNLQQNVLKPIEVQVTITY</sequence>
<dbReference type="OrthoDB" id="6780607at2759"/>
<dbReference type="EMBL" id="OU892285">
    <property type="protein sequence ID" value="CAG9773492.1"/>
    <property type="molecule type" value="Genomic_DNA"/>
</dbReference>
<evidence type="ECO:0000313" key="2">
    <source>
        <dbReference type="EMBL" id="CAG9773492.1"/>
    </source>
</evidence>
<gene>
    <name evidence="2" type="ORF">CEUTPL_LOCUS13882</name>
</gene>
<organism evidence="2 3">
    <name type="scientific">Ceutorhynchus assimilis</name>
    <name type="common">cabbage seed weevil</name>
    <dbReference type="NCBI Taxonomy" id="467358"/>
    <lineage>
        <taxon>Eukaryota</taxon>
        <taxon>Metazoa</taxon>
        <taxon>Ecdysozoa</taxon>
        <taxon>Arthropoda</taxon>
        <taxon>Hexapoda</taxon>
        <taxon>Insecta</taxon>
        <taxon>Pterygota</taxon>
        <taxon>Neoptera</taxon>
        <taxon>Endopterygota</taxon>
        <taxon>Coleoptera</taxon>
        <taxon>Polyphaga</taxon>
        <taxon>Cucujiformia</taxon>
        <taxon>Curculionidae</taxon>
        <taxon>Ceutorhynchinae</taxon>
        <taxon>Ceutorhynchus</taxon>
    </lineage>
</organism>
<evidence type="ECO:0000313" key="3">
    <source>
        <dbReference type="Proteomes" id="UP001152799"/>
    </source>
</evidence>
<protein>
    <submittedName>
        <fullName evidence="2">Uncharacterized protein</fullName>
    </submittedName>
</protein>
<dbReference type="AlphaFoldDB" id="A0A9N9MXJ8"/>
<name>A0A9N9MXJ8_9CUCU</name>
<dbReference type="Proteomes" id="UP001152799">
    <property type="component" value="Chromosome 9"/>
</dbReference>
<feature type="region of interest" description="Disordered" evidence="1">
    <location>
        <begin position="56"/>
        <end position="76"/>
    </location>
</feature>
<evidence type="ECO:0000256" key="1">
    <source>
        <dbReference type="SAM" id="MobiDB-lite"/>
    </source>
</evidence>
<feature type="compositionally biased region" description="Acidic residues" evidence="1">
    <location>
        <begin position="59"/>
        <end position="74"/>
    </location>
</feature>